<gene>
    <name evidence="1" type="ORF">N7603_03420</name>
</gene>
<protein>
    <recommendedName>
        <fullName evidence="3">ABC transporter substrate-binding protein</fullName>
    </recommendedName>
</protein>
<name>A0ABT2PUS0_9MOLU</name>
<dbReference type="EMBL" id="JAOEGN010000005">
    <property type="protein sequence ID" value="MCU0104699.1"/>
    <property type="molecule type" value="Genomic_DNA"/>
</dbReference>
<evidence type="ECO:0000313" key="2">
    <source>
        <dbReference type="Proteomes" id="UP001209076"/>
    </source>
</evidence>
<dbReference type="PANTHER" id="PTHR43649">
    <property type="entry name" value="ARABINOSE-BINDING PROTEIN-RELATED"/>
    <property type="match status" value="1"/>
</dbReference>
<dbReference type="PANTHER" id="PTHR43649:SF12">
    <property type="entry name" value="DIACETYLCHITOBIOSE BINDING PROTEIN DASA"/>
    <property type="match status" value="1"/>
</dbReference>
<evidence type="ECO:0008006" key="3">
    <source>
        <dbReference type="Google" id="ProtNLM"/>
    </source>
</evidence>
<dbReference type="Proteomes" id="UP001209076">
    <property type="component" value="Unassembled WGS sequence"/>
</dbReference>
<sequence length="550" mass="61782">MKKYLALVVLLVAVFVLAGCKEKYKGLDKDVAGEVTILLWSGDGVFHEDIGNKNLTRDDLVSQNTATIYAVAKEFNKVYPNVKVNVLAKVGGPADGGTTWDQYKENFTLETGKTVDIWASTNLVDDVTRGLVADLSVFKDDPMYKSFNPGVMQMMNYYGIQAGLPQYLLPWGVYVNKSLADQKNIDVPEPNWTIEEYTDFVSNSQANVFYGSMDTPKSFIFTGTNTMAKQLLQHKAGEDFINMNSSEVRALIPYIAEWSEHSVWPQWDKAGAVEVENNSPMRPFMDANGWWSFNFFKNGALLTLDGDPWMMGDAANQTPGHWGSVQAEEWDIYPRPSTPYMGNSVGIVLDPLAVHNYALEDSNPELSDAEYAKLQLSYTFASFWIGDDASWEARKNQEFNDQGTYKTAINDSFPAVTGKAFDRQMEIWFEAPTHTYFADKSKTPGFHKLMEVFEKGEFFDVSDKAYPWTYDNNGTKSEILREWNNFNLPDVLTGTPGATSPRRTDAGFTDMVLSKLAGWNTTTNERFLLATTALQQGLITHYGMKAADFE</sequence>
<dbReference type="Gene3D" id="3.40.190.10">
    <property type="entry name" value="Periplasmic binding protein-like II"/>
    <property type="match status" value="1"/>
</dbReference>
<reference evidence="2" key="1">
    <citation type="submission" date="2023-07" db="EMBL/GenBank/DDBJ databases">
        <title>Novel Mycoplasma species identified in domestic and wild animals.</title>
        <authorList>
            <person name="Volokhov D.V."/>
            <person name="Furtak V.A."/>
            <person name="Zagorodnyaya T.A."/>
        </authorList>
    </citation>
    <scope>NUCLEOTIDE SEQUENCE [LARGE SCALE GENOMIC DNA]</scope>
    <source>
        <strain evidence="2">92-19</strain>
    </source>
</reference>
<comment type="caution">
    <text evidence="1">The sequence shown here is derived from an EMBL/GenBank/DDBJ whole genome shotgun (WGS) entry which is preliminary data.</text>
</comment>
<accession>A0ABT2PUS0</accession>
<dbReference type="RefSeq" id="WP_262095947.1">
    <property type="nucleotide sequence ID" value="NZ_JAOEGN010000005.1"/>
</dbReference>
<keyword evidence="2" id="KW-1185">Reference proteome</keyword>
<proteinExistence type="predicted"/>
<dbReference type="PROSITE" id="PS51257">
    <property type="entry name" value="PROKAR_LIPOPROTEIN"/>
    <property type="match status" value="1"/>
</dbReference>
<evidence type="ECO:0000313" key="1">
    <source>
        <dbReference type="EMBL" id="MCU0104699.1"/>
    </source>
</evidence>
<dbReference type="InterPro" id="IPR050490">
    <property type="entry name" value="Bact_solute-bd_prot1"/>
</dbReference>
<organism evidence="1 2">
    <name type="scientific">Paracholeplasma vituli</name>
    <dbReference type="NCBI Taxonomy" id="69473"/>
    <lineage>
        <taxon>Bacteria</taxon>
        <taxon>Bacillati</taxon>
        <taxon>Mycoplasmatota</taxon>
        <taxon>Mollicutes</taxon>
        <taxon>Acholeplasmatales</taxon>
        <taxon>Acholeplasmataceae</taxon>
        <taxon>Paracholeplasma</taxon>
    </lineage>
</organism>
<dbReference type="SUPFAM" id="SSF53850">
    <property type="entry name" value="Periplasmic binding protein-like II"/>
    <property type="match status" value="1"/>
</dbReference>